<organism evidence="1 2">
    <name type="scientific">Eumeta variegata</name>
    <name type="common">Bagworm moth</name>
    <name type="synonym">Eumeta japonica</name>
    <dbReference type="NCBI Taxonomy" id="151549"/>
    <lineage>
        <taxon>Eukaryota</taxon>
        <taxon>Metazoa</taxon>
        <taxon>Ecdysozoa</taxon>
        <taxon>Arthropoda</taxon>
        <taxon>Hexapoda</taxon>
        <taxon>Insecta</taxon>
        <taxon>Pterygota</taxon>
        <taxon>Neoptera</taxon>
        <taxon>Endopterygota</taxon>
        <taxon>Lepidoptera</taxon>
        <taxon>Glossata</taxon>
        <taxon>Ditrysia</taxon>
        <taxon>Tineoidea</taxon>
        <taxon>Psychidae</taxon>
        <taxon>Oiketicinae</taxon>
        <taxon>Eumeta</taxon>
    </lineage>
</organism>
<proteinExistence type="predicted"/>
<name>A0A4C1ZAW4_EUMVA</name>
<comment type="caution">
    <text evidence="1">The sequence shown here is derived from an EMBL/GenBank/DDBJ whole genome shotgun (WGS) entry which is preliminary data.</text>
</comment>
<reference evidence="1 2" key="1">
    <citation type="journal article" date="2019" name="Commun. Biol.">
        <title>The bagworm genome reveals a unique fibroin gene that provides high tensile strength.</title>
        <authorList>
            <person name="Kono N."/>
            <person name="Nakamura H."/>
            <person name="Ohtoshi R."/>
            <person name="Tomita M."/>
            <person name="Numata K."/>
            <person name="Arakawa K."/>
        </authorList>
    </citation>
    <scope>NUCLEOTIDE SEQUENCE [LARGE SCALE GENOMIC DNA]</scope>
</reference>
<keyword evidence="2" id="KW-1185">Reference proteome</keyword>
<evidence type="ECO:0000313" key="1">
    <source>
        <dbReference type="EMBL" id="GBP84492.1"/>
    </source>
</evidence>
<protein>
    <submittedName>
        <fullName evidence="1">Uncharacterized protein</fullName>
    </submittedName>
</protein>
<evidence type="ECO:0000313" key="2">
    <source>
        <dbReference type="Proteomes" id="UP000299102"/>
    </source>
</evidence>
<dbReference type="Proteomes" id="UP000299102">
    <property type="component" value="Unassembled WGS sequence"/>
</dbReference>
<dbReference type="AlphaFoldDB" id="A0A4C1ZAW4"/>
<gene>
    <name evidence="1" type="ORF">EVAR_62124_1</name>
</gene>
<accession>A0A4C1ZAW4</accession>
<sequence length="79" mass="8773">MRNAAPAQGRGGGGRASYEYRCEETDAKSILKETNKAFTLAGCAEDVTRYGTTVRFLETKLTPPRAEDKAVYKRSRKIN</sequence>
<dbReference type="EMBL" id="BGZK01001682">
    <property type="protein sequence ID" value="GBP84492.1"/>
    <property type="molecule type" value="Genomic_DNA"/>
</dbReference>